<protein>
    <recommendedName>
        <fullName evidence="3">DUF2642 domain-containing protein</fullName>
    </recommendedName>
</protein>
<evidence type="ECO:0008006" key="3">
    <source>
        <dbReference type="Google" id="ProtNLM"/>
    </source>
</evidence>
<evidence type="ECO:0000313" key="2">
    <source>
        <dbReference type="Proteomes" id="UP000324209"/>
    </source>
</evidence>
<dbReference type="AlphaFoldDB" id="A0A5C1QM53"/>
<name>A0A5C1QM53_9SPIO</name>
<dbReference type="KEGG" id="ock:EXM22_04235"/>
<dbReference type="EMBL" id="CP036150">
    <property type="protein sequence ID" value="QEN07232.1"/>
    <property type="molecule type" value="Genomic_DNA"/>
</dbReference>
<reference evidence="1 2" key="1">
    <citation type="submission" date="2019-02" db="EMBL/GenBank/DDBJ databases">
        <title>Complete Genome Sequence and Methylome Analysis of free living Spirochaetas.</title>
        <authorList>
            <person name="Fomenkov A."/>
            <person name="Dubinina G."/>
            <person name="Leshcheva N."/>
            <person name="Mikheeva N."/>
            <person name="Grabovich M."/>
            <person name="Vincze T."/>
            <person name="Roberts R.J."/>
        </authorList>
    </citation>
    <scope>NUCLEOTIDE SEQUENCE [LARGE SCALE GENOMIC DNA]</scope>
    <source>
        <strain evidence="1 2">K2</strain>
    </source>
</reference>
<dbReference type="RefSeq" id="WP_149485314.1">
    <property type="nucleotide sequence ID" value="NZ_CP036150.1"/>
</dbReference>
<gene>
    <name evidence="1" type="ORF">EXM22_04235</name>
</gene>
<dbReference type="Proteomes" id="UP000324209">
    <property type="component" value="Chromosome"/>
</dbReference>
<evidence type="ECO:0000313" key="1">
    <source>
        <dbReference type="EMBL" id="QEN07232.1"/>
    </source>
</evidence>
<accession>A0A5C1QM53</accession>
<keyword evidence="2" id="KW-1185">Reference proteome</keyword>
<proteinExistence type="predicted"/>
<organism evidence="1 2">
    <name type="scientific">Oceanispirochaeta crateris</name>
    <dbReference type="NCBI Taxonomy" id="2518645"/>
    <lineage>
        <taxon>Bacteria</taxon>
        <taxon>Pseudomonadati</taxon>
        <taxon>Spirochaetota</taxon>
        <taxon>Spirochaetia</taxon>
        <taxon>Spirochaetales</taxon>
        <taxon>Spirochaetaceae</taxon>
        <taxon>Oceanispirochaeta</taxon>
    </lineage>
</organism>
<sequence length="59" mass="6622">MFDDLKGKNVIVHFGVISGITDTVKGSVIQVENLWLKIQTKKKIEIINLGKVSRITIIE</sequence>